<protein>
    <submittedName>
        <fullName evidence="1">Uncharacterized protein</fullName>
    </submittedName>
</protein>
<gene>
    <name evidence="1" type="ORF">TGEB3V08_LOCUS2764</name>
</gene>
<name>A0A7R9PJD3_TIMGE</name>
<dbReference type="EMBL" id="OE839846">
    <property type="protein sequence ID" value="CAD7588725.1"/>
    <property type="molecule type" value="Genomic_DNA"/>
</dbReference>
<organism evidence="1">
    <name type="scientific">Timema genevievae</name>
    <name type="common">Walking stick</name>
    <dbReference type="NCBI Taxonomy" id="629358"/>
    <lineage>
        <taxon>Eukaryota</taxon>
        <taxon>Metazoa</taxon>
        <taxon>Ecdysozoa</taxon>
        <taxon>Arthropoda</taxon>
        <taxon>Hexapoda</taxon>
        <taxon>Insecta</taxon>
        <taxon>Pterygota</taxon>
        <taxon>Neoptera</taxon>
        <taxon>Polyneoptera</taxon>
        <taxon>Phasmatodea</taxon>
        <taxon>Timematodea</taxon>
        <taxon>Timematoidea</taxon>
        <taxon>Timematidae</taxon>
        <taxon>Timema</taxon>
    </lineage>
</organism>
<dbReference type="GO" id="GO:0071897">
    <property type="term" value="P:DNA biosynthetic process"/>
    <property type="evidence" value="ECO:0007669"/>
    <property type="project" value="UniProtKB-ARBA"/>
</dbReference>
<evidence type="ECO:0000313" key="1">
    <source>
        <dbReference type="EMBL" id="CAD7588725.1"/>
    </source>
</evidence>
<sequence>MVALTTCYKIPASATAPVNVNTALNSSTRLDRINRITRNSRKCSNPVKDQNLSTHQDSIISHLKARYVQVVVGLMLGLIVPSKMRDVITVILEDILLRVKNSSQHQGGVRQIQEDIPSASVQATTSCDLYVVNSSQTPARSSVQLEVNGVPLTMEVETVASASLMDDGVGLLRNEYSSVFKEVPGDIKGVEINVVLKEEAIPVFYGPHVIPIPLRDAAKKALGEMESSGFIQKTNAHTWETPLVIVSRANKSAWVCRDFSVTISLVGLGPLTVVQVATDTRKDLILSLVLTYVLNVLERVDPYVSAVKKPRFCHCVDEKM</sequence>
<dbReference type="Gene3D" id="3.10.10.10">
    <property type="entry name" value="HIV Type 1 Reverse Transcriptase, subunit A, domain 1"/>
    <property type="match status" value="1"/>
</dbReference>
<dbReference type="AlphaFoldDB" id="A0A7R9PJD3"/>
<reference evidence="1" key="1">
    <citation type="submission" date="2020-11" db="EMBL/GenBank/DDBJ databases">
        <authorList>
            <person name="Tran Van P."/>
        </authorList>
    </citation>
    <scope>NUCLEOTIDE SEQUENCE</scope>
</reference>
<proteinExistence type="predicted"/>
<accession>A0A7R9PJD3</accession>
<dbReference type="SUPFAM" id="SSF56672">
    <property type="entry name" value="DNA/RNA polymerases"/>
    <property type="match status" value="1"/>
</dbReference>
<dbReference type="InterPro" id="IPR043502">
    <property type="entry name" value="DNA/RNA_pol_sf"/>
</dbReference>